<keyword evidence="3" id="KW-1185">Reference proteome</keyword>
<feature type="region of interest" description="Disordered" evidence="1">
    <location>
        <begin position="38"/>
        <end position="98"/>
    </location>
</feature>
<protein>
    <submittedName>
        <fullName evidence="2">Uncharacterized protein</fullName>
    </submittedName>
</protein>
<evidence type="ECO:0000313" key="2">
    <source>
        <dbReference type="EMBL" id="KAI1844864.1"/>
    </source>
</evidence>
<gene>
    <name evidence="2" type="ORF">JX265_014107</name>
</gene>
<accession>A0A9P9W7A0</accession>
<sequence length="288" mass="32046">MEYDDILRKIPATERKTLYASPCTAQRWKNFGRSPIETRSRCKEYSHAERGPDDQFDGDGSTPPSPTLRRSTRSGLGTPAGSTEPRESQQRKGNVQPSWKKSTILNRPYCTDRCLLGLAYGGPIDVACPNAQDHGIQRIGRLKFLRLVKAQLDNDRGADADCAPLYASRLVGSLFKVCLSSHGYTVVIPRLQHEQNIYSLFRAVQGENVPVCLGMMDVALALYCDGGTYEHLLLLSWAGRPVSDDFNQLDQARLTAGITESYTKVHELHVEMLHYVIFCTMSEAASSC</sequence>
<dbReference type="EMBL" id="JAFIMR010000226">
    <property type="protein sequence ID" value="KAI1844864.1"/>
    <property type="molecule type" value="Genomic_DNA"/>
</dbReference>
<evidence type="ECO:0000313" key="3">
    <source>
        <dbReference type="Proteomes" id="UP000829685"/>
    </source>
</evidence>
<dbReference type="AlphaFoldDB" id="A0A9P9W7A0"/>
<name>A0A9P9W7A0_9PEZI</name>
<evidence type="ECO:0000256" key="1">
    <source>
        <dbReference type="SAM" id="MobiDB-lite"/>
    </source>
</evidence>
<organism evidence="2 3">
    <name type="scientific">Neoarthrinium moseri</name>
    <dbReference type="NCBI Taxonomy" id="1658444"/>
    <lineage>
        <taxon>Eukaryota</taxon>
        <taxon>Fungi</taxon>
        <taxon>Dikarya</taxon>
        <taxon>Ascomycota</taxon>
        <taxon>Pezizomycotina</taxon>
        <taxon>Sordariomycetes</taxon>
        <taxon>Xylariomycetidae</taxon>
        <taxon>Amphisphaeriales</taxon>
        <taxon>Apiosporaceae</taxon>
        <taxon>Neoarthrinium</taxon>
    </lineage>
</organism>
<proteinExistence type="predicted"/>
<comment type="caution">
    <text evidence="2">The sequence shown here is derived from an EMBL/GenBank/DDBJ whole genome shotgun (WGS) entry which is preliminary data.</text>
</comment>
<reference evidence="2" key="1">
    <citation type="submission" date="2021-03" db="EMBL/GenBank/DDBJ databases">
        <title>Revisited historic fungal species revealed as producer of novel bioactive compounds through whole genome sequencing and comparative genomics.</title>
        <authorList>
            <person name="Vignolle G.A."/>
            <person name="Hochenegger N."/>
            <person name="Mach R.L."/>
            <person name="Mach-Aigner A.R."/>
            <person name="Javad Rahimi M."/>
            <person name="Salim K.A."/>
            <person name="Chan C.M."/>
            <person name="Lim L.B.L."/>
            <person name="Cai F."/>
            <person name="Druzhinina I.S."/>
            <person name="U'Ren J.M."/>
            <person name="Derntl C."/>
        </authorList>
    </citation>
    <scope>NUCLEOTIDE SEQUENCE</scope>
    <source>
        <strain evidence="2">TUCIM 5799</strain>
    </source>
</reference>
<dbReference type="Proteomes" id="UP000829685">
    <property type="component" value="Unassembled WGS sequence"/>
</dbReference>
<feature type="compositionally biased region" description="Basic and acidic residues" evidence="1">
    <location>
        <begin position="38"/>
        <end position="53"/>
    </location>
</feature>